<dbReference type="Proteomes" id="UP000054908">
    <property type="component" value="Unassembled WGS sequence"/>
</dbReference>
<accession>A0A0W0WFK1</accession>
<name>A0A0W0WFK1_9GAMM</name>
<feature type="signal peptide" evidence="2">
    <location>
        <begin position="1"/>
        <end position="20"/>
    </location>
</feature>
<evidence type="ECO:0000313" key="4">
    <source>
        <dbReference type="Proteomes" id="UP000054908"/>
    </source>
</evidence>
<comment type="caution">
    <text evidence="3">The sequence shown here is derived from an EMBL/GenBank/DDBJ whole genome shotgun (WGS) entry which is preliminary data.</text>
</comment>
<dbReference type="AlphaFoldDB" id="A0A0W0WFK1"/>
<keyword evidence="2" id="KW-0732">Signal</keyword>
<dbReference type="Pfam" id="PF11393">
    <property type="entry name" value="T4BSS_DotI_IcmL"/>
    <property type="match status" value="1"/>
</dbReference>
<reference evidence="3 4" key="1">
    <citation type="submission" date="2015-11" db="EMBL/GenBank/DDBJ databases">
        <title>Genomic analysis of 38 Legionella species identifies large and diverse effector repertoires.</title>
        <authorList>
            <person name="Burstein D."/>
            <person name="Amaro F."/>
            <person name="Zusman T."/>
            <person name="Lifshitz Z."/>
            <person name="Cohen O."/>
            <person name="Gilbert J.A."/>
            <person name="Pupko T."/>
            <person name="Shuman H.A."/>
            <person name="Segal G."/>
        </authorList>
    </citation>
    <scope>NUCLEOTIDE SEQUENCE [LARGE SCALE GENOMIC DNA]</scope>
    <source>
        <strain evidence="3 4">PX-1-G2-E2</strain>
    </source>
</reference>
<feature type="compositionally biased region" description="Low complexity" evidence="1">
    <location>
        <begin position="105"/>
        <end position="131"/>
    </location>
</feature>
<evidence type="ECO:0000256" key="2">
    <source>
        <dbReference type="SAM" id="SignalP"/>
    </source>
</evidence>
<dbReference type="InterPro" id="IPR021055">
    <property type="entry name" value="T4BSS_IcmL/DotI"/>
</dbReference>
<evidence type="ECO:0000313" key="3">
    <source>
        <dbReference type="EMBL" id="KTD31112.1"/>
    </source>
</evidence>
<dbReference type="RefSeq" id="WP_234802485.1">
    <property type="nucleotide sequence ID" value="NZ_CAAAIB010000006.1"/>
</dbReference>
<sequence>MKKSMLCAGLITVLSTAVCAESNGSMVNVNAEPVASVPTNTQLAQNSASTELPVTAQIIASGEVKTPSTQGLQLPADKGTQTPSTTNPLPASGNPTPTSTPMPAAGSSNTGTPSSSPTNTSTQSSANAQTPGNETTKKSTATATSPAVNAASPANNKTSEGASSTNAPSTTTPTTDTSLPASGTATPASPTPASNTAPVSGTAPSTNTTSPTNGSANPTTSGTPTSPAPSAPGATTTAPATGTPSTATPAATPPQPLNCTYRIPAETTHIEQTIVMKWAEKAAEQSFDFDHDTIDSQLAALKSCYTEQGWQGFNDALQKSGNLNAIKSQQLTVSSMVNGESKITEIKDNQWKVSIPMQVVYQNDKEKLTQPLTVNLVVGRKISGDLGIMQMIAIPSQTTSTDNGTMPTASAPGTTTAPITQQPNQP</sequence>
<feature type="compositionally biased region" description="Low complexity" evidence="1">
    <location>
        <begin position="405"/>
        <end position="420"/>
    </location>
</feature>
<dbReference type="EMBL" id="LNYL01000009">
    <property type="protein sequence ID" value="KTD31112.1"/>
    <property type="molecule type" value="Genomic_DNA"/>
</dbReference>
<organism evidence="3 4">
    <name type="scientific">Legionella maceachernii</name>
    <dbReference type="NCBI Taxonomy" id="466"/>
    <lineage>
        <taxon>Bacteria</taxon>
        <taxon>Pseudomonadati</taxon>
        <taxon>Pseudomonadota</taxon>
        <taxon>Gammaproteobacteria</taxon>
        <taxon>Legionellales</taxon>
        <taxon>Legionellaceae</taxon>
        <taxon>Legionella</taxon>
    </lineage>
</organism>
<feature type="compositionally biased region" description="Polar residues" evidence="1">
    <location>
        <begin position="79"/>
        <end position="101"/>
    </location>
</feature>
<feature type="chain" id="PRO_5006915447" evidence="2">
    <location>
        <begin position="21"/>
        <end position="426"/>
    </location>
</feature>
<protein>
    <submittedName>
        <fullName evidence="3">IcmL-like protein</fullName>
    </submittedName>
</protein>
<proteinExistence type="predicted"/>
<gene>
    <name evidence="3" type="ORF">Lmac_0415</name>
</gene>
<evidence type="ECO:0000256" key="1">
    <source>
        <dbReference type="SAM" id="MobiDB-lite"/>
    </source>
</evidence>
<dbReference type="STRING" id="466.Lmac_0415"/>
<feature type="region of interest" description="Disordered" evidence="1">
    <location>
        <begin position="64"/>
        <end position="259"/>
    </location>
</feature>
<feature type="region of interest" description="Disordered" evidence="1">
    <location>
        <begin position="398"/>
        <end position="426"/>
    </location>
</feature>
<feature type="compositionally biased region" description="Low complexity" evidence="1">
    <location>
        <begin position="231"/>
        <end position="250"/>
    </location>
</feature>
<dbReference type="CDD" id="cd16385">
    <property type="entry name" value="IcmL"/>
    <property type="match status" value="1"/>
</dbReference>
<keyword evidence="4" id="KW-1185">Reference proteome</keyword>
<feature type="compositionally biased region" description="Low complexity" evidence="1">
    <location>
        <begin position="138"/>
        <end position="225"/>
    </location>
</feature>
<dbReference type="PATRIC" id="fig|466.6.peg.442"/>